<evidence type="ECO:0000259" key="5">
    <source>
        <dbReference type="Pfam" id="PF13439"/>
    </source>
</evidence>
<evidence type="ECO:0000259" key="4">
    <source>
        <dbReference type="Pfam" id="PF00534"/>
    </source>
</evidence>
<keyword evidence="2" id="KW-0328">Glycosyltransferase</keyword>
<dbReference type="Pfam" id="PF13439">
    <property type="entry name" value="Glyco_transf_4"/>
    <property type="match status" value="1"/>
</dbReference>
<sequence length="407" mass="44724">MMIRYLLLHAYGMGGTIRTVFNQASAMAAAGHEVEIVSARRGRTEPRFPLDPRVRLVPLVDEREREKSGAGAGPAGEDSPFAWLRSRRTRSAREHRPAYVPAGEFGAQFFTPEVERAVIRHLRGLDDGVLVSTRPGLNLLAARFAPRHLPLVAQEHMNLRSHRRDVQAAIARTYGRFDIIAVLTEGDREAYEQTLPGARVVCVPNAVHKPPRQAGNYPAHIAVAAGRLLPQKGFDLLIPAFGRALEHHPDWQLRIYGSGPQHTALRNLIDEHHLYNNVFLMGHTSDLDGELTKASLYVLSSRFEGLPMVMIEAMALGLPIVSFDCPTGPRDVLTDGKDGFLVPPGDTAALAGALTRLMDDEGRRADMGAAALDSARAYAPDSIQPRWQRLFETLHPASRGARPGRPA</sequence>
<dbReference type="InterPro" id="IPR028098">
    <property type="entry name" value="Glyco_trans_4-like_N"/>
</dbReference>
<dbReference type="PANTHER" id="PTHR12526">
    <property type="entry name" value="GLYCOSYLTRANSFERASE"/>
    <property type="match status" value="1"/>
</dbReference>
<feature type="domain" description="Glycosyltransferase subfamily 4-like N-terminal" evidence="5">
    <location>
        <begin position="13"/>
        <end position="207"/>
    </location>
</feature>
<gene>
    <name evidence="6" type="ORF">PS467_32675</name>
</gene>
<keyword evidence="7" id="KW-1185">Reference proteome</keyword>
<name>A0ABY9V774_9ACTN</name>
<dbReference type="PANTHER" id="PTHR12526:SF627">
    <property type="entry name" value="D-RHAMNOSYLTRANSFERASE WBPZ"/>
    <property type="match status" value="1"/>
</dbReference>
<evidence type="ECO:0000313" key="6">
    <source>
        <dbReference type="EMBL" id="WNE99749.1"/>
    </source>
</evidence>
<evidence type="ECO:0000256" key="3">
    <source>
        <dbReference type="ARBA" id="ARBA00022679"/>
    </source>
</evidence>
<proteinExistence type="predicted"/>
<dbReference type="Gene3D" id="3.40.50.2000">
    <property type="entry name" value="Glycogen Phosphorylase B"/>
    <property type="match status" value="2"/>
</dbReference>
<dbReference type="CDD" id="cd03820">
    <property type="entry name" value="GT4_AmsD-like"/>
    <property type="match status" value="1"/>
</dbReference>
<organism evidence="6 7">
    <name type="scientific">Streptomyces luomodiensis</name>
    <dbReference type="NCBI Taxonomy" id="3026192"/>
    <lineage>
        <taxon>Bacteria</taxon>
        <taxon>Bacillati</taxon>
        <taxon>Actinomycetota</taxon>
        <taxon>Actinomycetes</taxon>
        <taxon>Kitasatosporales</taxon>
        <taxon>Streptomycetaceae</taxon>
        <taxon>Streptomyces</taxon>
    </lineage>
</organism>
<evidence type="ECO:0000256" key="1">
    <source>
        <dbReference type="ARBA" id="ARBA00021292"/>
    </source>
</evidence>
<evidence type="ECO:0000256" key="2">
    <source>
        <dbReference type="ARBA" id="ARBA00022676"/>
    </source>
</evidence>
<protein>
    <recommendedName>
        <fullName evidence="1">D-inositol 3-phosphate glycosyltransferase</fullName>
    </recommendedName>
</protein>
<feature type="domain" description="Glycosyl transferase family 1" evidence="4">
    <location>
        <begin position="221"/>
        <end position="371"/>
    </location>
</feature>
<dbReference type="EMBL" id="CP117522">
    <property type="protein sequence ID" value="WNE99749.1"/>
    <property type="molecule type" value="Genomic_DNA"/>
</dbReference>
<dbReference type="RefSeq" id="WP_311038237.1">
    <property type="nucleotide sequence ID" value="NZ_CP117522.1"/>
</dbReference>
<dbReference type="InterPro" id="IPR001296">
    <property type="entry name" value="Glyco_trans_1"/>
</dbReference>
<dbReference type="Proteomes" id="UP001305606">
    <property type="component" value="Chromosome"/>
</dbReference>
<evidence type="ECO:0000313" key="7">
    <source>
        <dbReference type="Proteomes" id="UP001305606"/>
    </source>
</evidence>
<reference evidence="6 7" key="1">
    <citation type="submission" date="2023-02" db="EMBL/GenBank/DDBJ databases">
        <title>Streptomyces sp. SCA4-21 with antifungal activity against Fusarium oxysporum f. sp. cubense, Streptomyces sp. SCA2-17 with antifungal activity against Fusarium oxysporum f. sp. cubense.</title>
        <authorList>
            <person name="Qi D."/>
        </authorList>
    </citation>
    <scope>NUCLEOTIDE SEQUENCE [LARGE SCALE GENOMIC DNA]</scope>
    <source>
        <strain evidence="6 7">SCA4-21</strain>
    </source>
</reference>
<accession>A0ABY9V774</accession>
<dbReference type="Pfam" id="PF00534">
    <property type="entry name" value="Glycos_transf_1"/>
    <property type="match status" value="1"/>
</dbReference>
<keyword evidence="3" id="KW-0808">Transferase</keyword>
<dbReference type="SUPFAM" id="SSF53756">
    <property type="entry name" value="UDP-Glycosyltransferase/glycogen phosphorylase"/>
    <property type="match status" value="1"/>
</dbReference>